<keyword evidence="2" id="KW-0378">Hydrolase</keyword>
<dbReference type="SUPFAM" id="SSF52980">
    <property type="entry name" value="Restriction endonuclease-like"/>
    <property type="match status" value="1"/>
</dbReference>
<comment type="caution">
    <text evidence="2">The sequence shown here is derived from an EMBL/GenBank/DDBJ whole genome shotgun (WGS) entry which is preliminary data.</text>
</comment>
<dbReference type="CDD" id="cd06260">
    <property type="entry name" value="DUF820-like"/>
    <property type="match status" value="1"/>
</dbReference>
<sequence>MRVPPPSRLAALEDAHPGHRTELVDGRLVHARLRPFDTATRVRLWRQAERQLGDAWGVMSDVPVPVSAAFEFCPDLAVLPAEALDRNQSAYPARVVRLAISVATTDAFTVDYEVKDREYARAGIPAYLIFDPYRAHCVAHWNPGPDGYRGRDTIAYGDTVSVKTPLGELTFDTTELPVDPAARG</sequence>
<evidence type="ECO:0000259" key="1">
    <source>
        <dbReference type="Pfam" id="PF05685"/>
    </source>
</evidence>
<keyword evidence="2" id="KW-0540">Nuclease</keyword>
<evidence type="ECO:0000313" key="2">
    <source>
        <dbReference type="EMBL" id="MBB1244074.1"/>
    </source>
</evidence>
<proteinExistence type="predicted"/>
<accession>A0ABR6EFF3</accession>
<dbReference type="InterPro" id="IPR011335">
    <property type="entry name" value="Restrct_endonuc-II-like"/>
</dbReference>
<gene>
    <name evidence="2" type="ORF">GL263_10965</name>
</gene>
<dbReference type="Pfam" id="PF05685">
    <property type="entry name" value="Uma2"/>
    <property type="match status" value="1"/>
</dbReference>
<keyword evidence="2" id="KW-0255">Endonuclease</keyword>
<dbReference type="PANTHER" id="PTHR35400">
    <property type="entry name" value="SLR1083 PROTEIN"/>
    <property type="match status" value="1"/>
</dbReference>
<dbReference type="GO" id="GO:0004519">
    <property type="term" value="F:endonuclease activity"/>
    <property type="evidence" value="ECO:0007669"/>
    <property type="project" value="UniProtKB-KW"/>
</dbReference>
<dbReference type="EMBL" id="WMLF01000122">
    <property type="protein sequence ID" value="MBB1244074.1"/>
    <property type="molecule type" value="Genomic_DNA"/>
</dbReference>
<protein>
    <submittedName>
        <fullName evidence="2">Uma2 family endonuclease</fullName>
    </submittedName>
</protein>
<name>A0ABR6EFF3_9ACTN</name>
<evidence type="ECO:0000313" key="3">
    <source>
        <dbReference type="Proteomes" id="UP000766698"/>
    </source>
</evidence>
<reference evidence="3" key="1">
    <citation type="journal article" date="2020" name="Syst. Appl. Microbiol.">
        <title>Streptomyces alkaliterrae sp. nov., isolated from an alkaline soil, and emended descriptions of Streptomyces alkaliphilus, Streptomyces calidiresistens and Streptomyces durbertensis.</title>
        <authorList>
            <person name="Swiecimska M."/>
            <person name="Golinska P."/>
            <person name="Nouioui I."/>
            <person name="Wypij M."/>
            <person name="Rai M."/>
            <person name="Sangal V."/>
            <person name="Goodfellow M."/>
        </authorList>
    </citation>
    <scope>NUCLEOTIDE SEQUENCE [LARGE SCALE GENOMIC DNA]</scope>
    <source>
        <strain evidence="3">DSM 104538</strain>
    </source>
</reference>
<organism evidence="2 3">
    <name type="scientific">Streptomyces durbertensis</name>
    <dbReference type="NCBI Taxonomy" id="2448886"/>
    <lineage>
        <taxon>Bacteria</taxon>
        <taxon>Bacillati</taxon>
        <taxon>Actinomycetota</taxon>
        <taxon>Actinomycetes</taxon>
        <taxon>Kitasatosporales</taxon>
        <taxon>Streptomycetaceae</taxon>
        <taxon>Streptomyces</taxon>
    </lineage>
</organism>
<keyword evidence="3" id="KW-1185">Reference proteome</keyword>
<dbReference type="RefSeq" id="WP_182855434.1">
    <property type="nucleotide sequence ID" value="NZ_WMLF01000122.1"/>
</dbReference>
<dbReference type="InterPro" id="IPR012296">
    <property type="entry name" value="Nuclease_put_TT1808"/>
</dbReference>
<dbReference type="Gene3D" id="3.90.1570.10">
    <property type="entry name" value="tt1808, chain A"/>
    <property type="match status" value="1"/>
</dbReference>
<dbReference type="InterPro" id="IPR008538">
    <property type="entry name" value="Uma2"/>
</dbReference>
<dbReference type="Proteomes" id="UP000766698">
    <property type="component" value="Unassembled WGS sequence"/>
</dbReference>
<dbReference type="PANTHER" id="PTHR35400:SF3">
    <property type="entry name" value="SLL1072 PROTEIN"/>
    <property type="match status" value="1"/>
</dbReference>
<feature type="domain" description="Putative restriction endonuclease" evidence="1">
    <location>
        <begin position="11"/>
        <end position="171"/>
    </location>
</feature>